<reference evidence="2" key="1">
    <citation type="submission" date="2018-06" db="EMBL/GenBank/DDBJ databases">
        <authorList>
            <person name="Sharma R."/>
            <person name="James B."/>
            <person name="Berg J.A."/>
            <person name="Breakwell D.P."/>
            <person name="Hope S."/>
            <person name="Grose J.H."/>
        </authorList>
    </citation>
    <scope>NUCLEOTIDE SEQUENCE [LARGE SCALE GENOMIC DNA]</scope>
</reference>
<dbReference type="Proteomes" id="UP000258581">
    <property type="component" value="Segment"/>
</dbReference>
<keyword evidence="2" id="KW-1185">Reference proteome</keyword>
<organism evidence="1 2">
    <name type="scientific">Erwinia phage Wellington</name>
    <dbReference type="NCBI Taxonomy" id="2267653"/>
    <lineage>
        <taxon>Viruses</taxon>
        <taxon>Duplodnaviria</taxon>
        <taxon>Heunggongvirae</taxon>
        <taxon>Uroviricota</taxon>
        <taxon>Caudoviricetes</taxon>
        <taxon>Chimalliviridae</taxon>
        <taxon>Wellingtonvirus</taxon>
        <taxon>Wellingtonvirus wellington</taxon>
    </lineage>
</organism>
<protein>
    <submittedName>
        <fullName evidence="1">Uncharacterized protein</fullName>
    </submittedName>
</protein>
<gene>
    <name evidence="1" type="ORF">WELLINGTON_143</name>
</gene>
<evidence type="ECO:0000313" key="1">
    <source>
        <dbReference type="EMBL" id="AXF51273.1"/>
    </source>
</evidence>
<name>A0A345BLF2_9CAUD</name>
<accession>A0A345BLF2</accession>
<proteinExistence type="predicted"/>
<sequence>MATPKKRNKKYNRVKSMDNIALSAAQNALNRIAFVGSSIRPLAPYGGRSFQLTSTGNMRIAVAEILTSSLFEEARDWRAWILHLYQDGEAITAESMRLLLPEYTLADFTEHADFLIEQTRDKEQVHYGYAVFASPTDKFDLDAMDEGLTENFMHSGILDKSQHLTPEEHKVDKALMLAKIVGYQTKFDLTRKHKVEVSESYVKTHEE</sequence>
<dbReference type="EMBL" id="MH426724">
    <property type="protein sequence ID" value="AXF51273.1"/>
    <property type="molecule type" value="Genomic_DNA"/>
</dbReference>
<evidence type="ECO:0000313" key="2">
    <source>
        <dbReference type="Proteomes" id="UP000258581"/>
    </source>
</evidence>